<reference evidence="2 3" key="1">
    <citation type="submission" date="2019-12" db="EMBL/GenBank/DDBJ databases">
        <authorList>
            <person name="Floudas D."/>
            <person name="Bentzer J."/>
            <person name="Ahren D."/>
            <person name="Johansson T."/>
            <person name="Persson P."/>
            <person name="Tunlid A."/>
        </authorList>
    </citation>
    <scope>NUCLEOTIDE SEQUENCE [LARGE SCALE GENOMIC DNA]</scope>
    <source>
        <strain evidence="2 3">CBS 102.39</strain>
    </source>
</reference>
<feature type="region of interest" description="Disordered" evidence="1">
    <location>
        <begin position="392"/>
        <end position="470"/>
    </location>
</feature>
<name>A0A8H4QV87_9AGAR</name>
<dbReference type="Proteomes" id="UP000521872">
    <property type="component" value="Unassembled WGS sequence"/>
</dbReference>
<feature type="compositionally biased region" description="Low complexity" evidence="1">
    <location>
        <begin position="399"/>
        <end position="410"/>
    </location>
</feature>
<dbReference type="PANTHER" id="PTHR46579:SF1">
    <property type="entry name" value="F5_8 TYPE C DOMAIN-CONTAINING PROTEIN"/>
    <property type="match status" value="1"/>
</dbReference>
<proteinExistence type="predicted"/>
<feature type="compositionally biased region" description="Low complexity" evidence="1">
    <location>
        <begin position="581"/>
        <end position="613"/>
    </location>
</feature>
<dbReference type="PANTHER" id="PTHR46579">
    <property type="entry name" value="F5/8 TYPE C DOMAIN-CONTAINING PROTEIN-RELATED"/>
    <property type="match status" value="1"/>
</dbReference>
<feature type="region of interest" description="Disordered" evidence="1">
    <location>
        <begin position="312"/>
        <end position="364"/>
    </location>
</feature>
<evidence type="ECO:0000256" key="1">
    <source>
        <dbReference type="SAM" id="MobiDB-lite"/>
    </source>
</evidence>
<keyword evidence="3" id="KW-1185">Reference proteome</keyword>
<feature type="region of interest" description="Disordered" evidence="1">
    <location>
        <begin position="571"/>
        <end position="655"/>
    </location>
</feature>
<feature type="compositionally biased region" description="Polar residues" evidence="1">
    <location>
        <begin position="636"/>
        <end position="649"/>
    </location>
</feature>
<comment type="caution">
    <text evidence="2">The sequence shown here is derived from an EMBL/GenBank/DDBJ whole genome shotgun (WGS) entry which is preliminary data.</text>
</comment>
<organism evidence="2 3">
    <name type="scientific">Agrocybe pediades</name>
    <dbReference type="NCBI Taxonomy" id="84607"/>
    <lineage>
        <taxon>Eukaryota</taxon>
        <taxon>Fungi</taxon>
        <taxon>Dikarya</taxon>
        <taxon>Basidiomycota</taxon>
        <taxon>Agaricomycotina</taxon>
        <taxon>Agaricomycetes</taxon>
        <taxon>Agaricomycetidae</taxon>
        <taxon>Agaricales</taxon>
        <taxon>Agaricineae</taxon>
        <taxon>Strophariaceae</taxon>
        <taxon>Agrocybe</taxon>
    </lineage>
</organism>
<gene>
    <name evidence="2" type="ORF">D9613_012861</name>
</gene>
<sequence>MHVSNWEWAVFRDTDLWQAHGLAAENCRPFIPNSFDRAPRNLAEKVNSGYKAKEWQNYFYGLAPALLYNILPHRYWQNFCKLVCSIQLLHRRRITKQQLQEAYKLMCDFQVEFELLYCQRRIDRLHIMRPFVHALLHAPSETVRFGPIPLHMHGSDENPSKILQSDEYDMPPATLDRNDYPNITVWTQQEWNKLQSLGRDSAKFKKKDRDGTVTKSKSHRETMVYIQDIDGVPITQARAQALCAEQRRAWEQLYQNSSHPTMWMKCPGRTLNWFRKTMRNSQNCNIATITGNWIGCWLRSKIKNGGGDLVVKDEESSEDSHSNIKQEGKRKGSTVSVGKPSKRPRETEPNTLATASDTDSTDESGASFEHFRYVDTSSDGIGIVNAAPFSLNSDAITNPTTPSTASSSGSEPRRPPPAPYKFVNKDPLKRLSNHGPRVSSPLAGPSSEEDSSLVEDAASRTHADGHNPLPALLNVRDHARQPSTTPAPTATSSVVGIVNVGDHARQPSTTPAPTPSPVVGTAVTVGTMSESSQAESLVCRVENGLQLPPAPSSIMSDHPAMVETQTPRLVSPPAVPQVNASEPSTSESPQTQTETSGNAETLSSTSNSQSRTSLAALVPTASISPQAETGAPADTQIPSATSTGSSQPLQAAPVDSTLGYRTKTFSTGGTKYYFQANNCAPWNLFGEEYLKTHPNPTREEVQNAFNALSDEDKQVWKALRTSKLALKKAGNRK</sequence>
<accession>A0A8H4QV87</accession>
<feature type="compositionally biased region" description="Basic and acidic residues" evidence="1">
    <location>
        <begin position="312"/>
        <end position="330"/>
    </location>
</feature>
<protein>
    <submittedName>
        <fullName evidence="2">Uncharacterized protein</fullName>
    </submittedName>
</protein>
<dbReference type="AlphaFoldDB" id="A0A8H4QV87"/>
<evidence type="ECO:0000313" key="3">
    <source>
        <dbReference type="Proteomes" id="UP000521872"/>
    </source>
</evidence>
<dbReference type="EMBL" id="JAACJL010000020">
    <property type="protein sequence ID" value="KAF4618017.1"/>
    <property type="molecule type" value="Genomic_DNA"/>
</dbReference>
<feature type="compositionally biased region" description="Low complexity" evidence="1">
    <location>
        <begin position="353"/>
        <end position="364"/>
    </location>
</feature>
<evidence type="ECO:0000313" key="2">
    <source>
        <dbReference type="EMBL" id="KAF4618017.1"/>
    </source>
</evidence>